<evidence type="ECO:0000313" key="9">
    <source>
        <dbReference type="Proteomes" id="UP001454036"/>
    </source>
</evidence>
<feature type="coiled-coil region" evidence="5">
    <location>
        <begin position="35"/>
        <end position="72"/>
    </location>
</feature>
<keyword evidence="1" id="KW-0677">Repeat</keyword>
<dbReference type="Proteomes" id="UP001454036">
    <property type="component" value="Unassembled WGS sequence"/>
</dbReference>
<dbReference type="Gene3D" id="1.20.5.4130">
    <property type="match status" value="1"/>
</dbReference>
<dbReference type="InterPro" id="IPR041118">
    <property type="entry name" value="Rx_N"/>
</dbReference>
<evidence type="ECO:0000256" key="3">
    <source>
        <dbReference type="ARBA" id="ARBA00022821"/>
    </source>
</evidence>
<gene>
    <name evidence="8" type="ORF">LIER_35481</name>
</gene>
<sequence>MAEVVVNIVVDQLISATTEWVANEISLIYGVEYELNNMSAKMQTIQKVMDDAENKSMKEDNIKQRLEKLQDISYDMEDVMDEWNTRVQKQKLEDGEENINASNEMSRSSSTSNFTCLSYKQFNCFSTTIKQVGWRRDIAMRIRAINQRMNMIFLEIEKLDLSSKVMGNNVINEAINTIDRTTTSSIEESQVHGRDVDKKYLLGKVLLQSGDEQNITHVIPIVGAGGLGKTTLAQLLYNDEKVKDKFDNRIWVCVSNPFDEVKVAHGILEGINVDHEKKTHLQTCCSMMLTDITKQIYQHPKPTSLISRC</sequence>
<dbReference type="InterPro" id="IPR002182">
    <property type="entry name" value="NB-ARC"/>
</dbReference>
<proteinExistence type="predicted"/>
<organism evidence="8 9">
    <name type="scientific">Lithospermum erythrorhizon</name>
    <name type="common">Purple gromwell</name>
    <name type="synonym">Lithospermum officinale var. erythrorhizon</name>
    <dbReference type="NCBI Taxonomy" id="34254"/>
    <lineage>
        <taxon>Eukaryota</taxon>
        <taxon>Viridiplantae</taxon>
        <taxon>Streptophyta</taxon>
        <taxon>Embryophyta</taxon>
        <taxon>Tracheophyta</taxon>
        <taxon>Spermatophyta</taxon>
        <taxon>Magnoliopsida</taxon>
        <taxon>eudicotyledons</taxon>
        <taxon>Gunneridae</taxon>
        <taxon>Pentapetalae</taxon>
        <taxon>asterids</taxon>
        <taxon>lamiids</taxon>
        <taxon>Boraginales</taxon>
        <taxon>Boraginaceae</taxon>
        <taxon>Boraginoideae</taxon>
        <taxon>Lithospermeae</taxon>
        <taxon>Lithospermum</taxon>
    </lineage>
</organism>
<comment type="caution">
    <text evidence="8">The sequence shown here is derived from an EMBL/GenBank/DDBJ whole genome shotgun (WGS) entry which is preliminary data.</text>
</comment>
<dbReference type="GO" id="GO:0006952">
    <property type="term" value="P:defense response"/>
    <property type="evidence" value="ECO:0007669"/>
    <property type="project" value="UniProtKB-KW"/>
</dbReference>
<keyword evidence="5" id="KW-0175">Coiled coil</keyword>
<accession>A0AAV3NSN7</accession>
<dbReference type="EMBL" id="BAABME010015582">
    <property type="protein sequence ID" value="GAA0141943.1"/>
    <property type="molecule type" value="Genomic_DNA"/>
</dbReference>
<keyword evidence="2" id="KW-0547">Nucleotide-binding</keyword>
<evidence type="ECO:0000256" key="1">
    <source>
        <dbReference type="ARBA" id="ARBA00022737"/>
    </source>
</evidence>
<feature type="domain" description="NB-ARC" evidence="6">
    <location>
        <begin position="206"/>
        <end position="280"/>
    </location>
</feature>
<evidence type="ECO:0000313" key="8">
    <source>
        <dbReference type="EMBL" id="GAA0141943.1"/>
    </source>
</evidence>
<evidence type="ECO:0000256" key="5">
    <source>
        <dbReference type="SAM" id="Coils"/>
    </source>
</evidence>
<dbReference type="InterPro" id="IPR027417">
    <property type="entry name" value="P-loop_NTPase"/>
</dbReference>
<evidence type="ECO:0000256" key="2">
    <source>
        <dbReference type="ARBA" id="ARBA00022741"/>
    </source>
</evidence>
<dbReference type="GO" id="GO:0005524">
    <property type="term" value="F:ATP binding"/>
    <property type="evidence" value="ECO:0007669"/>
    <property type="project" value="UniProtKB-KW"/>
</dbReference>
<dbReference type="SUPFAM" id="SSF52540">
    <property type="entry name" value="P-loop containing nucleoside triphosphate hydrolases"/>
    <property type="match status" value="1"/>
</dbReference>
<dbReference type="Pfam" id="PF00931">
    <property type="entry name" value="NB-ARC"/>
    <property type="match status" value="1"/>
</dbReference>
<dbReference type="AlphaFoldDB" id="A0AAV3NSN7"/>
<dbReference type="Pfam" id="PF18052">
    <property type="entry name" value="Rx_N"/>
    <property type="match status" value="1"/>
</dbReference>
<keyword evidence="3" id="KW-0611">Plant defense</keyword>
<dbReference type="Gene3D" id="3.40.50.300">
    <property type="entry name" value="P-loop containing nucleotide triphosphate hydrolases"/>
    <property type="match status" value="1"/>
</dbReference>
<keyword evidence="9" id="KW-1185">Reference proteome</keyword>
<dbReference type="PANTHER" id="PTHR36766">
    <property type="entry name" value="PLANT BROAD-SPECTRUM MILDEW RESISTANCE PROTEIN RPW8"/>
    <property type="match status" value="1"/>
</dbReference>
<evidence type="ECO:0000259" key="7">
    <source>
        <dbReference type="Pfam" id="PF18052"/>
    </source>
</evidence>
<evidence type="ECO:0000256" key="4">
    <source>
        <dbReference type="ARBA" id="ARBA00022840"/>
    </source>
</evidence>
<name>A0AAV3NSN7_LITER</name>
<keyword evidence="4" id="KW-0067">ATP-binding</keyword>
<reference evidence="8 9" key="1">
    <citation type="submission" date="2024-01" db="EMBL/GenBank/DDBJ databases">
        <title>The complete chloroplast genome sequence of Lithospermum erythrorhizon: insights into the phylogenetic relationship among Boraginaceae species and the maternal lineages of purple gromwells.</title>
        <authorList>
            <person name="Okada T."/>
            <person name="Watanabe K."/>
        </authorList>
    </citation>
    <scope>NUCLEOTIDE SEQUENCE [LARGE SCALE GENOMIC DNA]</scope>
</reference>
<protein>
    <submittedName>
        <fullName evidence="8">Uncharacterized protein</fullName>
    </submittedName>
</protein>
<dbReference type="GO" id="GO:0043531">
    <property type="term" value="F:ADP binding"/>
    <property type="evidence" value="ECO:0007669"/>
    <property type="project" value="InterPro"/>
</dbReference>
<evidence type="ECO:0000259" key="6">
    <source>
        <dbReference type="Pfam" id="PF00931"/>
    </source>
</evidence>
<dbReference type="PANTHER" id="PTHR36766:SF45">
    <property type="entry name" value="NB-ARC DOMAIN-CONTAINING PROTEIN"/>
    <property type="match status" value="1"/>
</dbReference>
<feature type="domain" description="Disease resistance N-terminal" evidence="7">
    <location>
        <begin position="9"/>
        <end position="100"/>
    </location>
</feature>